<evidence type="ECO:0000313" key="5">
    <source>
        <dbReference type="Proteomes" id="UP001054945"/>
    </source>
</evidence>
<dbReference type="PROSITE" id="PS00028">
    <property type="entry name" value="ZINC_FINGER_C2H2_1"/>
    <property type="match status" value="1"/>
</dbReference>
<evidence type="ECO:0000259" key="3">
    <source>
        <dbReference type="PROSITE" id="PS50157"/>
    </source>
</evidence>
<evidence type="ECO:0000256" key="1">
    <source>
        <dbReference type="PROSITE-ProRule" id="PRU00042"/>
    </source>
</evidence>
<protein>
    <recommendedName>
        <fullName evidence="3">C2H2-type domain-containing protein</fullName>
    </recommendedName>
</protein>
<proteinExistence type="predicted"/>
<feature type="domain" description="C2H2-type" evidence="3">
    <location>
        <begin position="49"/>
        <end position="71"/>
    </location>
</feature>
<dbReference type="InterPro" id="IPR013087">
    <property type="entry name" value="Znf_C2H2_type"/>
</dbReference>
<dbReference type="AlphaFoldDB" id="A0AAV4QT61"/>
<keyword evidence="1" id="KW-0863">Zinc-finger</keyword>
<comment type="caution">
    <text evidence="4">The sequence shown here is derived from an EMBL/GenBank/DDBJ whole genome shotgun (WGS) entry which is preliminary data.</text>
</comment>
<gene>
    <name evidence="4" type="ORF">CEXT_179191</name>
</gene>
<evidence type="ECO:0000256" key="2">
    <source>
        <dbReference type="SAM" id="MobiDB-lite"/>
    </source>
</evidence>
<sequence>MIWVRYSLELLNIHVQFCFISDSTILSEPSDHRCLTNVGLLIKPTNLQLQCYECADYFASSQDLRNHLAVHKKFALQLATLLTIPSSRRKRRRKIRRSSNDDAQSDGEMQVDQAQSGTHLSPFSRQL</sequence>
<dbReference type="Proteomes" id="UP001054945">
    <property type="component" value="Unassembled WGS sequence"/>
</dbReference>
<feature type="compositionally biased region" description="Polar residues" evidence="2">
    <location>
        <begin position="112"/>
        <end position="127"/>
    </location>
</feature>
<accession>A0AAV4QT61</accession>
<keyword evidence="1" id="KW-0862">Zinc</keyword>
<feature type="compositionally biased region" description="Basic residues" evidence="2">
    <location>
        <begin position="87"/>
        <end position="97"/>
    </location>
</feature>
<name>A0AAV4QT61_CAEEX</name>
<keyword evidence="5" id="KW-1185">Reference proteome</keyword>
<keyword evidence="1" id="KW-0479">Metal-binding</keyword>
<reference evidence="4 5" key="1">
    <citation type="submission" date="2021-06" db="EMBL/GenBank/DDBJ databases">
        <title>Caerostris extrusa draft genome.</title>
        <authorList>
            <person name="Kono N."/>
            <person name="Arakawa K."/>
        </authorList>
    </citation>
    <scope>NUCLEOTIDE SEQUENCE [LARGE SCALE GENOMIC DNA]</scope>
</reference>
<evidence type="ECO:0000313" key="4">
    <source>
        <dbReference type="EMBL" id="GIY12442.1"/>
    </source>
</evidence>
<dbReference type="EMBL" id="BPLR01006794">
    <property type="protein sequence ID" value="GIY12442.1"/>
    <property type="molecule type" value="Genomic_DNA"/>
</dbReference>
<dbReference type="PROSITE" id="PS50157">
    <property type="entry name" value="ZINC_FINGER_C2H2_2"/>
    <property type="match status" value="1"/>
</dbReference>
<feature type="region of interest" description="Disordered" evidence="2">
    <location>
        <begin position="87"/>
        <end position="127"/>
    </location>
</feature>
<dbReference type="GO" id="GO:0008270">
    <property type="term" value="F:zinc ion binding"/>
    <property type="evidence" value="ECO:0007669"/>
    <property type="project" value="UniProtKB-KW"/>
</dbReference>
<organism evidence="4 5">
    <name type="scientific">Caerostris extrusa</name>
    <name type="common">Bark spider</name>
    <name type="synonym">Caerostris bankana</name>
    <dbReference type="NCBI Taxonomy" id="172846"/>
    <lineage>
        <taxon>Eukaryota</taxon>
        <taxon>Metazoa</taxon>
        <taxon>Ecdysozoa</taxon>
        <taxon>Arthropoda</taxon>
        <taxon>Chelicerata</taxon>
        <taxon>Arachnida</taxon>
        <taxon>Araneae</taxon>
        <taxon>Araneomorphae</taxon>
        <taxon>Entelegynae</taxon>
        <taxon>Araneoidea</taxon>
        <taxon>Araneidae</taxon>
        <taxon>Caerostris</taxon>
    </lineage>
</organism>